<sequence>MALGSLLVGGAPAFAVGPDFSTLTAAVDFGTVVTAVLAIAALMMLPKVAGWGARKVLGFIRG</sequence>
<evidence type="ECO:0000256" key="1">
    <source>
        <dbReference type="SAM" id="Phobius"/>
    </source>
</evidence>
<dbReference type="AlphaFoldDB" id="A0A250DUT2"/>
<proteinExistence type="predicted"/>
<keyword evidence="1" id="KW-0472">Membrane</keyword>
<feature type="transmembrane region" description="Helical" evidence="1">
    <location>
        <begin position="25"/>
        <end position="45"/>
    </location>
</feature>
<keyword evidence="1" id="KW-1133">Transmembrane helix</keyword>
<evidence type="ECO:0000313" key="2">
    <source>
        <dbReference type="EMBL" id="ATA57779.1"/>
    </source>
</evidence>
<protein>
    <submittedName>
        <fullName evidence="2">Uncharacterized protein</fullName>
    </submittedName>
</protein>
<dbReference type="Pfam" id="PF25631">
    <property type="entry name" value="Inovirus_capsid"/>
    <property type="match status" value="1"/>
</dbReference>
<name>A0A250DUT2_9BURK</name>
<reference evidence="2 3" key="1">
    <citation type="submission" date="2017-09" db="EMBL/GenBank/DDBJ databases">
        <title>The diverse metabolic capabilities of V. boronicumulans make it an excellent choice for continued studies on novel biodegradation.</title>
        <authorList>
            <person name="Sun S."/>
        </authorList>
    </citation>
    <scope>NUCLEOTIDE SEQUENCE [LARGE SCALE GENOMIC DNA]</scope>
    <source>
        <strain evidence="2 3">J1</strain>
    </source>
</reference>
<dbReference type="EMBL" id="CP023284">
    <property type="protein sequence ID" value="ATA57779.1"/>
    <property type="molecule type" value="Genomic_DNA"/>
</dbReference>
<dbReference type="Proteomes" id="UP000217154">
    <property type="component" value="Chromosome"/>
</dbReference>
<accession>A0A250DUT2</accession>
<organism evidence="2 3">
    <name type="scientific">Variovorax boronicumulans</name>
    <dbReference type="NCBI Taxonomy" id="436515"/>
    <lineage>
        <taxon>Bacteria</taxon>
        <taxon>Pseudomonadati</taxon>
        <taxon>Pseudomonadota</taxon>
        <taxon>Betaproteobacteria</taxon>
        <taxon>Burkholderiales</taxon>
        <taxon>Comamonadaceae</taxon>
        <taxon>Variovorax</taxon>
    </lineage>
</organism>
<gene>
    <name evidence="2" type="ORF">CKY39_16020</name>
</gene>
<evidence type="ECO:0000313" key="3">
    <source>
        <dbReference type="Proteomes" id="UP000217154"/>
    </source>
</evidence>
<dbReference type="InterPro" id="IPR057886">
    <property type="entry name" value="Inovirus_capsid"/>
</dbReference>
<keyword evidence="1" id="KW-0812">Transmembrane</keyword>
<dbReference type="KEGG" id="vbo:CKY39_16020"/>